<proteinExistence type="predicted"/>
<dbReference type="AlphaFoldDB" id="A0A0A8K3F2"/>
<evidence type="ECO:0000313" key="2">
    <source>
        <dbReference type="EMBL" id="BAQ17321.1"/>
    </source>
</evidence>
<protein>
    <submittedName>
        <fullName evidence="2">Uncharacterized protein</fullName>
    </submittedName>
</protein>
<feature type="transmembrane region" description="Helical" evidence="1">
    <location>
        <begin position="12"/>
        <end position="34"/>
    </location>
</feature>
<keyword evidence="1" id="KW-0812">Transmembrane</keyword>
<accession>A0A0A8K3F2</accession>
<organism evidence="2 3">
    <name type="scientific">Methyloceanibacter caenitepidi</name>
    <dbReference type="NCBI Taxonomy" id="1384459"/>
    <lineage>
        <taxon>Bacteria</taxon>
        <taxon>Pseudomonadati</taxon>
        <taxon>Pseudomonadota</taxon>
        <taxon>Alphaproteobacteria</taxon>
        <taxon>Hyphomicrobiales</taxon>
        <taxon>Hyphomicrobiaceae</taxon>
        <taxon>Methyloceanibacter</taxon>
    </lineage>
</organism>
<dbReference type="STRING" id="1384459.GL4_1869"/>
<name>A0A0A8K3F2_9HYPH</name>
<reference evidence="2 3" key="1">
    <citation type="submission" date="2014-09" db="EMBL/GenBank/DDBJ databases">
        <title>Genome sequencing of Methyloceanibacter caenitepidi Gela4.</title>
        <authorList>
            <person name="Takeuchi M."/>
            <person name="Susumu S."/>
            <person name="Kamagata Y."/>
            <person name="Oshima K."/>
            <person name="Hattori M."/>
            <person name="Iwasaki W."/>
        </authorList>
    </citation>
    <scope>NUCLEOTIDE SEQUENCE [LARGE SCALE GENOMIC DNA]</scope>
    <source>
        <strain evidence="2 3">Gela4</strain>
    </source>
</reference>
<dbReference type="KEGG" id="mcg:GL4_1869"/>
<dbReference type="EMBL" id="AP014648">
    <property type="protein sequence ID" value="BAQ17321.1"/>
    <property type="molecule type" value="Genomic_DNA"/>
</dbReference>
<dbReference type="HOGENOM" id="CLU_3235880_0_0_5"/>
<sequence length="43" mass="4773">MASDLMLAYRKIVGMAAVIAQVKTLLKLFLFSLVDDARVLAYL</sequence>
<keyword evidence="1" id="KW-0472">Membrane</keyword>
<keyword evidence="1" id="KW-1133">Transmembrane helix</keyword>
<evidence type="ECO:0000256" key="1">
    <source>
        <dbReference type="SAM" id="Phobius"/>
    </source>
</evidence>
<dbReference type="Proteomes" id="UP000031643">
    <property type="component" value="Chromosome"/>
</dbReference>
<keyword evidence="3" id="KW-1185">Reference proteome</keyword>
<gene>
    <name evidence="2" type="ORF">GL4_1869</name>
</gene>
<evidence type="ECO:0000313" key="3">
    <source>
        <dbReference type="Proteomes" id="UP000031643"/>
    </source>
</evidence>